<dbReference type="AlphaFoldDB" id="A0A8T9B3H5"/>
<evidence type="ECO:0000313" key="3">
    <source>
        <dbReference type="Proteomes" id="UP000469559"/>
    </source>
</evidence>
<comment type="caution">
    <text evidence="2">The sequence shown here is derived from an EMBL/GenBank/DDBJ whole genome shotgun (WGS) entry which is preliminary data.</text>
</comment>
<reference evidence="2 3" key="1">
    <citation type="submission" date="2018-05" db="EMBL/GenBank/DDBJ databases">
        <title>Whole genome sequencing for identification of molecular markers to develop diagnostic detection tools for the regulated plant pathogen Lachnellula willkommii.</title>
        <authorList>
            <person name="Giroux E."/>
            <person name="Bilodeau G."/>
        </authorList>
    </citation>
    <scope>NUCLEOTIDE SEQUENCE [LARGE SCALE GENOMIC DNA]</scope>
    <source>
        <strain evidence="2 3">CBS 203.66</strain>
    </source>
</reference>
<dbReference type="CDD" id="cd00180">
    <property type="entry name" value="PKc"/>
    <property type="match status" value="1"/>
</dbReference>
<proteinExistence type="predicted"/>
<dbReference type="PANTHER" id="PTHR44305">
    <property type="entry name" value="SI:DKEY-192D15.2-RELATED"/>
    <property type="match status" value="1"/>
</dbReference>
<dbReference type="InterPro" id="IPR053083">
    <property type="entry name" value="TF_kinase-domain_protein"/>
</dbReference>
<dbReference type="Proteomes" id="UP000469559">
    <property type="component" value="Unassembled WGS sequence"/>
</dbReference>
<dbReference type="SUPFAM" id="SSF56112">
    <property type="entry name" value="Protein kinase-like (PK-like)"/>
    <property type="match status" value="1"/>
</dbReference>
<dbReference type="GO" id="GO:0004672">
    <property type="term" value="F:protein kinase activity"/>
    <property type="evidence" value="ECO:0007669"/>
    <property type="project" value="InterPro"/>
</dbReference>
<evidence type="ECO:0000313" key="2">
    <source>
        <dbReference type="EMBL" id="TVY13911.1"/>
    </source>
</evidence>
<dbReference type="GO" id="GO:0005524">
    <property type="term" value="F:ATP binding"/>
    <property type="evidence" value="ECO:0007669"/>
    <property type="project" value="InterPro"/>
</dbReference>
<protein>
    <recommendedName>
        <fullName evidence="1">Protein kinase domain-containing protein</fullName>
    </recommendedName>
</protein>
<name>A0A8T9B3H5_9HELO</name>
<dbReference type="InterPro" id="IPR008271">
    <property type="entry name" value="Ser/Thr_kinase_AS"/>
</dbReference>
<sequence length="324" mass="36729">MNLCSCINFDLIELLNDTVTELVLTYQQDATTTTPRSQTLHFKTTPDIKSEYNPVINQLRVCIREDPSRVRFPVYNISSVPTKDLSEIIKTQELSTGVYKVRVIGNEVTYVYKEVARPMYEPRDSEVLEQELRNLILLRGIDGVVQLVAPIVSRNPYLSAKTSKKDAQTVLRGILLEYHSNGTLQSALQLRKKDLPWHQWAVQITSTLNRLHQLGITHMDLKPANIVFSSEDLKATLIDLSGIGGTSQEWLSPEMRMLSEPLSQDMDSRMQNDIWALGRILSVMADTACTEMEKRVLTRVSRHATTDVPPRISLQDALLLLNPQ</sequence>
<dbReference type="PANTHER" id="PTHR44305:SF24">
    <property type="entry name" value="TYROSINE-PROTEIN KINASE C03B1.5-RELATED"/>
    <property type="match status" value="1"/>
</dbReference>
<gene>
    <name evidence="2" type="ORF">LARI1_G008939</name>
</gene>
<dbReference type="Pfam" id="PF00069">
    <property type="entry name" value="Pkinase"/>
    <property type="match status" value="1"/>
</dbReference>
<organism evidence="2 3">
    <name type="scientific">Lachnellula arida</name>
    <dbReference type="NCBI Taxonomy" id="1316785"/>
    <lineage>
        <taxon>Eukaryota</taxon>
        <taxon>Fungi</taxon>
        <taxon>Dikarya</taxon>
        <taxon>Ascomycota</taxon>
        <taxon>Pezizomycotina</taxon>
        <taxon>Leotiomycetes</taxon>
        <taxon>Helotiales</taxon>
        <taxon>Lachnaceae</taxon>
        <taxon>Lachnellula</taxon>
    </lineage>
</organism>
<dbReference type="OrthoDB" id="4062651at2759"/>
<dbReference type="Gene3D" id="3.30.200.20">
    <property type="entry name" value="Phosphorylase Kinase, domain 1"/>
    <property type="match status" value="1"/>
</dbReference>
<dbReference type="PROSITE" id="PS50011">
    <property type="entry name" value="PROTEIN_KINASE_DOM"/>
    <property type="match status" value="1"/>
</dbReference>
<dbReference type="EMBL" id="QGMF01000817">
    <property type="protein sequence ID" value="TVY13911.1"/>
    <property type="molecule type" value="Genomic_DNA"/>
</dbReference>
<dbReference type="Gene3D" id="1.10.510.10">
    <property type="entry name" value="Transferase(Phosphotransferase) domain 1"/>
    <property type="match status" value="1"/>
</dbReference>
<feature type="domain" description="Protein kinase" evidence="1">
    <location>
        <begin position="88"/>
        <end position="324"/>
    </location>
</feature>
<dbReference type="InterPro" id="IPR011009">
    <property type="entry name" value="Kinase-like_dom_sf"/>
</dbReference>
<keyword evidence="3" id="KW-1185">Reference proteome</keyword>
<accession>A0A8T9B3H5</accession>
<dbReference type="PROSITE" id="PS00108">
    <property type="entry name" value="PROTEIN_KINASE_ST"/>
    <property type="match status" value="1"/>
</dbReference>
<dbReference type="InterPro" id="IPR000719">
    <property type="entry name" value="Prot_kinase_dom"/>
</dbReference>
<evidence type="ECO:0000259" key="1">
    <source>
        <dbReference type="PROSITE" id="PS50011"/>
    </source>
</evidence>
<dbReference type="SMART" id="SM00220">
    <property type="entry name" value="S_TKc"/>
    <property type="match status" value="1"/>
</dbReference>